<dbReference type="Pfam" id="PF13456">
    <property type="entry name" value="RVT_3"/>
    <property type="match status" value="1"/>
</dbReference>
<dbReference type="InterPro" id="IPR052929">
    <property type="entry name" value="RNase_H-like_EbsB-rel"/>
</dbReference>
<dbReference type="CDD" id="cd06222">
    <property type="entry name" value="RNase_H_like"/>
    <property type="match status" value="1"/>
</dbReference>
<comment type="caution">
    <text evidence="2">The sequence shown here is derived from an EMBL/GenBank/DDBJ whole genome shotgun (WGS) entry which is preliminary data.</text>
</comment>
<dbReference type="SUPFAM" id="SSF53098">
    <property type="entry name" value="Ribonuclease H-like"/>
    <property type="match status" value="1"/>
</dbReference>
<sequence>MLDMGACSSFLEILEHASTEKSSFETFAMTISEVWQRRNRVHMGEAVLPLSMLPIKANGDLQEFQQLRPTHTDISRTARAVKWRPPTAPCLKVNFDGALFSQDRLAGICVIIWNDQGLVMAALSQQIPSPASVEMVEVIAAHRALLFAKELGFVKVEVEGDSETVVKAILGDYMDNSYMGHVLQEIKFMFSSFSCISFKHTHREGNCVAHRLARRAARSPFLFWMKSVPSDILDAYQLDILRMQ</sequence>
<keyword evidence="3" id="KW-1185">Reference proteome</keyword>
<dbReference type="InterPro" id="IPR012337">
    <property type="entry name" value="RNaseH-like_sf"/>
</dbReference>
<organism evidence="2 3">
    <name type="scientific">Lithocarpus litseifolius</name>
    <dbReference type="NCBI Taxonomy" id="425828"/>
    <lineage>
        <taxon>Eukaryota</taxon>
        <taxon>Viridiplantae</taxon>
        <taxon>Streptophyta</taxon>
        <taxon>Embryophyta</taxon>
        <taxon>Tracheophyta</taxon>
        <taxon>Spermatophyta</taxon>
        <taxon>Magnoliopsida</taxon>
        <taxon>eudicotyledons</taxon>
        <taxon>Gunneridae</taxon>
        <taxon>Pentapetalae</taxon>
        <taxon>rosids</taxon>
        <taxon>fabids</taxon>
        <taxon>Fagales</taxon>
        <taxon>Fagaceae</taxon>
        <taxon>Lithocarpus</taxon>
    </lineage>
</organism>
<dbReference type="PANTHER" id="PTHR47074">
    <property type="entry name" value="BNAC02G40300D PROTEIN"/>
    <property type="match status" value="1"/>
</dbReference>
<name>A0AAW2D041_9ROSI</name>
<dbReference type="GO" id="GO:0004523">
    <property type="term" value="F:RNA-DNA hybrid ribonuclease activity"/>
    <property type="evidence" value="ECO:0007669"/>
    <property type="project" value="InterPro"/>
</dbReference>
<dbReference type="InterPro" id="IPR036397">
    <property type="entry name" value="RNaseH_sf"/>
</dbReference>
<reference evidence="2 3" key="1">
    <citation type="submission" date="2024-01" db="EMBL/GenBank/DDBJ databases">
        <title>A telomere-to-telomere, gap-free genome of sweet tea (Lithocarpus litseifolius).</title>
        <authorList>
            <person name="Zhou J."/>
        </authorList>
    </citation>
    <scope>NUCLEOTIDE SEQUENCE [LARGE SCALE GENOMIC DNA]</scope>
    <source>
        <strain evidence="2">Zhou-2022a</strain>
        <tissue evidence="2">Leaf</tissue>
    </source>
</reference>
<dbReference type="Proteomes" id="UP001459277">
    <property type="component" value="Unassembled WGS sequence"/>
</dbReference>
<evidence type="ECO:0000259" key="1">
    <source>
        <dbReference type="Pfam" id="PF13456"/>
    </source>
</evidence>
<dbReference type="InterPro" id="IPR002156">
    <property type="entry name" value="RNaseH_domain"/>
</dbReference>
<evidence type="ECO:0000313" key="2">
    <source>
        <dbReference type="EMBL" id="KAL0003702.1"/>
    </source>
</evidence>
<dbReference type="GO" id="GO:0003676">
    <property type="term" value="F:nucleic acid binding"/>
    <property type="evidence" value="ECO:0007669"/>
    <property type="project" value="InterPro"/>
</dbReference>
<feature type="domain" description="RNase H type-1" evidence="1">
    <location>
        <begin position="94"/>
        <end position="216"/>
    </location>
</feature>
<dbReference type="AlphaFoldDB" id="A0AAW2D041"/>
<proteinExistence type="predicted"/>
<dbReference type="InterPro" id="IPR044730">
    <property type="entry name" value="RNase_H-like_dom_plant"/>
</dbReference>
<dbReference type="Gene3D" id="3.30.420.10">
    <property type="entry name" value="Ribonuclease H-like superfamily/Ribonuclease H"/>
    <property type="match status" value="1"/>
</dbReference>
<gene>
    <name evidence="2" type="ORF">SO802_011263</name>
</gene>
<dbReference type="PANTHER" id="PTHR47074:SF48">
    <property type="entry name" value="POLYNUCLEOTIDYL TRANSFERASE, RIBONUCLEASE H-LIKE SUPERFAMILY PROTEIN"/>
    <property type="match status" value="1"/>
</dbReference>
<protein>
    <recommendedName>
        <fullName evidence="1">RNase H type-1 domain-containing protein</fullName>
    </recommendedName>
</protein>
<dbReference type="EMBL" id="JAZDWU010000004">
    <property type="protein sequence ID" value="KAL0003702.1"/>
    <property type="molecule type" value="Genomic_DNA"/>
</dbReference>
<accession>A0AAW2D041</accession>
<evidence type="ECO:0000313" key="3">
    <source>
        <dbReference type="Proteomes" id="UP001459277"/>
    </source>
</evidence>